<evidence type="ECO:0000256" key="6">
    <source>
        <dbReference type="ARBA" id="ARBA00023136"/>
    </source>
</evidence>
<dbReference type="CDD" id="cd07302">
    <property type="entry name" value="CHD"/>
    <property type="match status" value="1"/>
</dbReference>
<dbReference type="EMBL" id="MPRL01000001">
    <property type="protein sequence ID" value="OOZ42312.1"/>
    <property type="molecule type" value="Genomic_DNA"/>
</dbReference>
<evidence type="ECO:0000256" key="4">
    <source>
        <dbReference type="ARBA" id="ARBA00022692"/>
    </source>
</evidence>
<feature type="transmembrane region" description="Helical" evidence="7">
    <location>
        <begin position="343"/>
        <end position="362"/>
    </location>
</feature>
<dbReference type="OrthoDB" id="9806704at2"/>
<dbReference type="InterPro" id="IPR050697">
    <property type="entry name" value="Adenylyl/Guanylyl_Cyclase_3/4"/>
</dbReference>
<keyword evidence="10" id="KW-1185">Reference proteome</keyword>
<evidence type="ECO:0000256" key="1">
    <source>
        <dbReference type="ARBA" id="ARBA00004196"/>
    </source>
</evidence>
<comment type="subcellular location">
    <subcellularLocation>
        <location evidence="1">Cell envelope</location>
    </subcellularLocation>
</comment>
<dbReference type="GO" id="GO:0035556">
    <property type="term" value="P:intracellular signal transduction"/>
    <property type="evidence" value="ECO:0007669"/>
    <property type="project" value="InterPro"/>
</dbReference>
<protein>
    <recommendedName>
        <fullName evidence="8">Guanylate cyclase domain-containing protein</fullName>
    </recommendedName>
</protein>
<dbReference type="GO" id="GO:0030313">
    <property type="term" value="C:cell envelope"/>
    <property type="evidence" value="ECO:0007669"/>
    <property type="project" value="UniProtKB-SubCell"/>
</dbReference>
<feature type="domain" description="Guanylate cyclase" evidence="8">
    <location>
        <begin position="434"/>
        <end position="565"/>
    </location>
</feature>
<accession>A0A1T2LBB6</accession>
<evidence type="ECO:0000313" key="10">
    <source>
        <dbReference type="Proteomes" id="UP000191110"/>
    </source>
</evidence>
<proteinExistence type="inferred from homology"/>
<dbReference type="AlphaFoldDB" id="A0A1T2LBB6"/>
<dbReference type="InterPro" id="IPR001054">
    <property type="entry name" value="A/G_cyclase"/>
</dbReference>
<dbReference type="Proteomes" id="UP000191110">
    <property type="component" value="Unassembled WGS sequence"/>
</dbReference>
<dbReference type="InterPro" id="IPR029787">
    <property type="entry name" value="Nucleotide_cyclase"/>
</dbReference>
<comment type="similarity">
    <text evidence="2">Belongs to the adenylyl cyclase class-3 family.</text>
</comment>
<keyword evidence="4 7" id="KW-0812">Transmembrane</keyword>
<dbReference type="Gene3D" id="3.30.70.1230">
    <property type="entry name" value="Nucleotide cyclase"/>
    <property type="match status" value="1"/>
</dbReference>
<dbReference type="GO" id="GO:0004016">
    <property type="term" value="F:adenylate cyclase activity"/>
    <property type="evidence" value="ECO:0007669"/>
    <property type="project" value="UniProtKB-ARBA"/>
</dbReference>
<evidence type="ECO:0000256" key="3">
    <source>
        <dbReference type="ARBA" id="ARBA00022475"/>
    </source>
</evidence>
<name>A0A1T2LBB6_9GAMM</name>
<dbReference type="FunFam" id="3.30.70.1230:FF:000016">
    <property type="entry name" value="Adenylate/guanylate cyclase domain-containing protein"/>
    <property type="match status" value="1"/>
</dbReference>
<keyword evidence="5 7" id="KW-1133">Transmembrane helix</keyword>
<dbReference type="PANTHER" id="PTHR43081">
    <property type="entry name" value="ADENYLATE CYCLASE, TERMINAL-DIFFERENTIATION SPECIFIC-RELATED"/>
    <property type="match status" value="1"/>
</dbReference>
<keyword evidence="6 7" id="KW-0472">Membrane</keyword>
<comment type="caution">
    <text evidence="9">The sequence shown here is derived from an EMBL/GenBank/DDBJ whole genome shotgun (WGS) entry which is preliminary data.</text>
</comment>
<dbReference type="GO" id="GO:0006171">
    <property type="term" value="P:cAMP biosynthetic process"/>
    <property type="evidence" value="ECO:0007669"/>
    <property type="project" value="TreeGrafter"/>
</dbReference>
<feature type="transmembrane region" description="Helical" evidence="7">
    <location>
        <begin position="317"/>
        <end position="334"/>
    </location>
</feature>
<feature type="transmembrane region" description="Helical" evidence="7">
    <location>
        <begin position="12"/>
        <end position="32"/>
    </location>
</feature>
<gene>
    <name evidence="9" type="ORF">BOW53_00255</name>
</gene>
<evidence type="ECO:0000256" key="2">
    <source>
        <dbReference type="ARBA" id="ARBA00005381"/>
    </source>
</evidence>
<dbReference type="InterPro" id="IPR007890">
    <property type="entry name" value="CHASE2"/>
</dbReference>
<evidence type="ECO:0000259" key="8">
    <source>
        <dbReference type="PROSITE" id="PS50125"/>
    </source>
</evidence>
<feature type="transmembrane region" description="Helical" evidence="7">
    <location>
        <begin position="368"/>
        <end position="391"/>
    </location>
</feature>
<dbReference type="RefSeq" id="WP_078482068.1">
    <property type="nucleotide sequence ID" value="NZ_MPRL01000001.1"/>
</dbReference>
<keyword evidence="3" id="KW-1003">Cell membrane</keyword>
<dbReference type="SUPFAM" id="SSF55073">
    <property type="entry name" value="Nucleotide cyclase"/>
    <property type="match status" value="1"/>
</dbReference>
<reference evidence="9 10" key="1">
    <citation type="submission" date="2016-11" db="EMBL/GenBank/DDBJ databases">
        <title>Mixed transmission modes and dynamic genome evolution in an obligate animal-bacterial symbiosis.</title>
        <authorList>
            <person name="Russell S.L."/>
            <person name="Corbett-Detig R.B."/>
            <person name="Cavanaugh C.M."/>
        </authorList>
    </citation>
    <scope>NUCLEOTIDE SEQUENCE [LARGE SCALE GENOMIC DNA]</scope>
    <source>
        <strain evidence="9">Sveles-Q1</strain>
    </source>
</reference>
<dbReference type="PANTHER" id="PTHR43081:SF1">
    <property type="entry name" value="ADENYLATE CYCLASE, TERMINAL-DIFFERENTIATION SPECIFIC"/>
    <property type="match status" value="1"/>
</dbReference>
<dbReference type="PROSITE" id="PS50125">
    <property type="entry name" value="GUANYLATE_CYCLASE_2"/>
    <property type="match status" value="1"/>
</dbReference>
<evidence type="ECO:0000256" key="7">
    <source>
        <dbReference type="SAM" id="Phobius"/>
    </source>
</evidence>
<evidence type="ECO:0000313" key="9">
    <source>
        <dbReference type="EMBL" id="OOZ42312.1"/>
    </source>
</evidence>
<sequence>MSLSRQLTNPLTLIALAVIGMVVIDAMLLGLFQPLENFFGDRMLRIHAAEQIPDPDIVIVDIDEHSLAEMAAEVGRFPWPRSVHAELVEGIARQQPRAIIFDILFSDPDLMRLEGDDYLAEVLSRESHMFLPMLRLTDGNDAGGLSLGEHGRRLGIMAGKAAVEDARVAMVLPLPALIKQGHLGAINFLEDEDGVGRRYAIDIDAYGWSIPSLPATVSRALNYPVPDQENIQLSWRGERLSYRRIPYADLYQDLQLQRSQRPINELRDKIVIIGSTATGLVDLRVTPIDNAYPAVEILATAIDNLKRGDYLRSVPKWISPLLAVLMVLLFLFGFRRLHSPLKVGFRLALFTPLLMVAAYVALDSYRLQLPLFAPLAYSWLFFVAAALYSYLNELRARQRSIAIFNRFLDPRVVGELVDHGETVFDMRGEKREVTVLFSDIRGFTTLSEQSTPEQIVALLNDYFSRQVKVIFHHGGTVDKFIGDAIMAFWGAPVDDPDQAVHAVTAALEMSEALLAFRESLGESGTEFDIGIGIHTGPAVVGFIGSENRLDYTAIGDTVNLASRIEGQTKGRCRVLVSEETRQRCGELFDFHDHGSYKVKGRAQEVRLYEPRRS</sequence>
<dbReference type="SMART" id="SM00044">
    <property type="entry name" value="CYCc"/>
    <property type="match status" value="1"/>
</dbReference>
<evidence type="ECO:0000256" key="5">
    <source>
        <dbReference type="ARBA" id="ARBA00022989"/>
    </source>
</evidence>
<dbReference type="Pfam" id="PF00211">
    <property type="entry name" value="Guanylate_cyc"/>
    <property type="match status" value="1"/>
</dbReference>
<dbReference type="SMART" id="SM01080">
    <property type="entry name" value="CHASE2"/>
    <property type="match status" value="1"/>
</dbReference>
<dbReference type="Pfam" id="PF05226">
    <property type="entry name" value="CHASE2"/>
    <property type="match status" value="1"/>
</dbReference>
<organism evidence="9 10">
    <name type="scientific">Solemya pervernicosa gill symbiont</name>
    <dbReference type="NCBI Taxonomy" id="642797"/>
    <lineage>
        <taxon>Bacteria</taxon>
        <taxon>Pseudomonadati</taxon>
        <taxon>Pseudomonadota</taxon>
        <taxon>Gammaproteobacteria</taxon>
        <taxon>sulfur-oxidizing symbionts</taxon>
    </lineage>
</organism>